<accession>A0A7J0DVE3</accession>
<dbReference type="EMBL" id="BJWL01000419">
    <property type="protein sequence ID" value="GFS43467.1"/>
    <property type="molecule type" value="Genomic_DNA"/>
</dbReference>
<protein>
    <submittedName>
        <fullName evidence="1">Uncharacterized protein</fullName>
    </submittedName>
</protein>
<proteinExistence type="predicted"/>
<evidence type="ECO:0000313" key="1">
    <source>
        <dbReference type="EMBL" id="GFS43467.1"/>
    </source>
</evidence>
<reference evidence="2" key="1">
    <citation type="submission" date="2019-07" db="EMBL/GenBank/DDBJ databases">
        <title>De Novo Assembly of kiwifruit Actinidia rufa.</title>
        <authorList>
            <person name="Sugita-Konishi S."/>
            <person name="Sato K."/>
            <person name="Mori E."/>
            <person name="Abe Y."/>
            <person name="Kisaki G."/>
            <person name="Hamano K."/>
            <person name="Suezawa K."/>
            <person name="Otani M."/>
            <person name="Fukuda T."/>
            <person name="Manabe T."/>
            <person name="Gomi K."/>
            <person name="Tabuchi M."/>
            <person name="Akimitsu K."/>
            <person name="Kataoka I."/>
        </authorList>
    </citation>
    <scope>NUCLEOTIDE SEQUENCE [LARGE SCALE GENOMIC DNA]</scope>
    <source>
        <strain evidence="2">cv. Fuchu</strain>
    </source>
</reference>
<keyword evidence="2" id="KW-1185">Reference proteome</keyword>
<dbReference type="Gene3D" id="3.40.50.300">
    <property type="entry name" value="P-loop containing nucleotide triphosphate hydrolases"/>
    <property type="match status" value="1"/>
</dbReference>
<evidence type="ECO:0000313" key="2">
    <source>
        <dbReference type="Proteomes" id="UP000585474"/>
    </source>
</evidence>
<dbReference type="Proteomes" id="UP000585474">
    <property type="component" value="Unassembled WGS sequence"/>
</dbReference>
<name>A0A7J0DVE3_9ERIC</name>
<dbReference type="AlphaFoldDB" id="A0A7J0DVE3"/>
<comment type="caution">
    <text evidence="1">The sequence shown here is derived from an EMBL/GenBank/DDBJ whole genome shotgun (WGS) entry which is preliminary data.</text>
</comment>
<gene>
    <name evidence="1" type="ORF">Acr_00g0085280</name>
</gene>
<dbReference type="InterPro" id="IPR027417">
    <property type="entry name" value="P-loop_NTPase"/>
</dbReference>
<organism evidence="1 2">
    <name type="scientific">Actinidia rufa</name>
    <dbReference type="NCBI Taxonomy" id="165716"/>
    <lineage>
        <taxon>Eukaryota</taxon>
        <taxon>Viridiplantae</taxon>
        <taxon>Streptophyta</taxon>
        <taxon>Embryophyta</taxon>
        <taxon>Tracheophyta</taxon>
        <taxon>Spermatophyta</taxon>
        <taxon>Magnoliopsida</taxon>
        <taxon>eudicotyledons</taxon>
        <taxon>Gunneridae</taxon>
        <taxon>Pentapetalae</taxon>
        <taxon>asterids</taxon>
        <taxon>Ericales</taxon>
        <taxon>Actinidiaceae</taxon>
        <taxon>Actinidia</taxon>
    </lineage>
</organism>
<sequence length="121" mass="13438">MANSAQDSCEADWAYESPSNVGNMADGPPHRVQIAPVVVHYCYYFVEDWLCAGFGPEKSSIWSGTFGVTQPRHVAVLATPKQMAFGLGLLSLGKEDGFQVWLDQRIGESWFIKFMTDGFLQ</sequence>